<dbReference type="CDD" id="cd04692">
    <property type="entry name" value="NUDIX_Hydrolase"/>
    <property type="match status" value="1"/>
</dbReference>
<dbReference type="InterPro" id="IPR000086">
    <property type="entry name" value="NUDIX_hydrolase_dom"/>
</dbReference>
<dbReference type="InterPro" id="IPR015797">
    <property type="entry name" value="NUDIX_hydrolase-like_dom_sf"/>
</dbReference>
<dbReference type="PROSITE" id="PS51462">
    <property type="entry name" value="NUDIX"/>
    <property type="match status" value="1"/>
</dbReference>
<accession>A0ABP1FTX9</accession>
<sequence length="206" mass="23141">MAVADLPVPCLRTNTPGLLADNEEEHFDIVDDSNRVIGREKRSIVHATGLKHRAVYCFVFNQHGKLLMQQRSPRKKIGRLQWDLSVAEHLQPGESYKEAASRGLQEELGISVAATSLKGPLVPTHLRQLHVPEVGVTDCEFVTSFRLDEWQGHVIADPAEVHAWKFAEIPDIQADMELHPDEYTAWFRAEVHAVAQQHAANSCEVQ</sequence>
<dbReference type="PANTHER" id="PTHR10885">
    <property type="entry name" value="ISOPENTENYL-DIPHOSPHATE DELTA-ISOMERASE"/>
    <property type="match status" value="1"/>
</dbReference>
<evidence type="ECO:0000313" key="2">
    <source>
        <dbReference type="EMBL" id="CAL5221638.1"/>
    </source>
</evidence>
<reference evidence="2 3" key="1">
    <citation type="submission" date="2024-06" db="EMBL/GenBank/DDBJ databases">
        <authorList>
            <person name="Kraege A."/>
            <person name="Thomma B."/>
        </authorList>
    </citation>
    <scope>NUCLEOTIDE SEQUENCE [LARGE SCALE GENOMIC DNA]</scope>
</reference>
<evidence type="ECO:0000259" key="1">
    <source>
        <dbReference type="PROSITE" id="PS51462"/>
    </source>
</evidence>
<keyword evidence="3" id="KW-1185">Reference proteome</keyword>
<comment type="caution">
    <text evidence="2">The sequence shown here is derived from an EMBL/GenBank/DDBJ whole genome shotgun (WGS) entry which is preliminary data.</text>
</comment>
<evidence type="ECO:0000313" key="3">
    <source>
        <dbReference type="Proteomes" id="UP001497392"/>
    </source>
</evidence>
<dbReference type="EMBL" id="CAXHTA020000005">
    <property type="protein sequence ID" value="CAL5221638.1"/>
    <property type="molecule type" value="Genomic_DNA"/>
</dbReference>
<dbReference type="Pfam" id="PF00293">
    <property type="entry name" value="NUDIX"/>
    <property type="match status" value="1"/>
</dbReference>
<name>A0ABP1FTX9_9CHLO</name>
<dbReference type="Gene3D" id="3.90.79.10">
    <property type="entry name" value="Nucleoside Triphosphate Pyrophosphohydrolase"/>
    <property type="match status" value="1"/>
</dbReference>
<proteinExistence type="predicted"/>
<feature type="domain" description="Nudix hydrolase" evidence="1">
    <location>
        <begin position="50"/>
        <end position="189"/>
    </location>
</feature>
<dbReference type="Proteomes" id="UP001497392">
    <property type="component" value="Unassembled WGS sequence"/>
</dbReference>
<dbReference type="SUPFAM" id="SSF55811">
    <property type="entry name" value="Nudix"/>
    <property type="match status" value="1"/>
</dbReference>
<gene>
    <name evidence="2" type="primary">g3863</name>
    <name evidence="2" type="ORF">VP750_LOCUS3297</name>
</gene>
<dbReference type="PANTHER" id="PTHR10885:SF20">
    <property type="entry name" value="NUDIX HYDROLASE DOMAIN-CONTAINING PROTEIN"/>
    <property type="match status" value="1"/>
</dbReference>
<organism evidence="2 3">
    <name type="scientific">Coccomyxa viridis</name>
    <dbReference type="NCBI Taxonomy" id="1274662"/>
    <lineage>
        <taxon>Eukaryota</taxon>
        <taxon>Viridiplantae</taxon>
        <taxon>Chlorophyta</taxon>
        <taxon>core chlorophytes</taxon>
        <taxon>Trebouxiophyceae</taxon>
        <taxon>Trebouxiophyceae incertae sedis</taxon>
        <taxon>Coccomyxaceae</taxon>
        <taxon>Coccomyxa</taxon>
    </lineage>
</organism>
<protein>
    <submittedName>
        <fullName evidence="2">G3863 protein</fullName>
    </submittedName>
</protein>